<sequence length="77" mass="8757">MVVTLARWPVTRMVIDGYKKEAAMKCVYRQWTKISGSQQAAAGLLRHPEPGIASGRQTVECVCRVQKRFQYELVVMT</sequence>
<organism evidence="1 2">
    <name type="scientific">Parascaris equorum</name>
    <name type="common">Equine roundworm</name>
    <dbReference type="NCBI Taxonomy" id="6256"/>
    <lineage>
        <taxon>Eukaryota</taxon>
        <taxon>Metazoa</taxon>
        <taxon>Ecdysozoa</taxon>
        <taxon>Nematoda</taxon>
        <taxon>Chromadorea</taxon>
        <taxon>Rhabditida</taxon>
        <taxon>Spirurina</taxon>
        <taxon>Ascaridomorpha</taxon>
        <taxon>Ascaridoidea</taxon>
        <taxon>Ascarididae</taxon>
        <taxon>Parascaris</taxon>
    </lineage>
</organism>
<protein>
    <submittedName>
        <fullName evidence="2">Uncharacterized protein</fullName>
    </submittedName>
</protein>
<keyword evidence="1" id="KW-1185">Reference proteome</keyword>
<dbReference type="Proteomes" id="UP000887564">
    <property type="component" value="Unplaced"/>
</dbReference>
<accession>A0A914RNK6</accession>
<dbReference type="AlphaFoldDB" id="A0A914RNK6"/>
<reference evidence="2" key="1">
    <citation type="submission" date="2022-11" db="UniProtKB">
        <authorList>
            <consortium name="WormBaseParasite"/>
        </authorList>
    </citation>
    <scope>IDENTIFICATION</scope>
</reference>
<evidence type="ECO:0000313" key="1">
    <source>
        <dbReference type="Proteomes" id="UP000887564"/>
    </source>
</evidence>
<evidence type="ECO:0000313" key="2">
    <source>
        <dbReference type="WBParaSite" id="PEQ_0000347501-mRNA-1"/>
    </source>
</evidence>
<dbReference type="WBParaSite" id="PEQ_0000347501-mRNA-1">
    <property type="protein sequence ID" value="PEQ_0000347501-mRNA-1"/>
    <property type="gene ID" value="PEQ_0000347501"/>
</dbReference>
<name>A0A914RNK6_PAREQ</name>
<proteinExistence type="predicted"/>